<reference evidence="7" key="2">
    <citation type="submission" date="2020-08" db="EMBL/GenBank/DDBJ databases">
        <title>Plant Genome Project.</title>
        <authorList>
            <person name="Zhang R.-G."/>
        </authorList>
    </citation>
    <scope>NUCLEOTIDE SEQUENCE</scope>
    <source>
        <strain evidence="7">Huo1</strain>
        <tissue evidence="7">Leaf</tissue>
    </source>
</reference>
<dbReference type="SMART" id="SM00175">
    <property type="entry name" value="RAB"/>
    <property type="match status" value="1"/>
</dbReference>
<evidence type="ECO:0000256" key="1">
    <source>
        <dbReference type="ARBA" id="ARBA00004141"/>
    </source>
</evidence>
<dbReference type="GO" id="GO:0005525">
    <property type="term" value="F:GTP binding"/>
    <property type="evidence" value="ECO:0007669"/>
    <property type="project" value="InterPro"/>
</dbReference>
<dbReference type="Proteomes" id="UP000298416">
    <property type="component" value="Unassembled WGS sequence"/>
</dbReference>
<dbReference type="InterPro" id="IPR001806">
    <property type="entry name" value="Small_GTPase"/>
</dbReference>
<protein>
    <recommendedName>
        <fullName evidence="6">PIG-P domain-containing protein</fullName>
    </recommendedName>
</protein>
<dbReference type="InterPro" id="IPR027417">
    <property type="entry name" value="P-loop_NTPase"/>
</dbReference>
<dbReference type="GO" id="GO:0016020">
    <property type="term" value="C:membrane"/>
    <property type="evidence" value="ECO:0007669"/>
    <property type="project" value="UniProtKB-SubCell"/>
</dbReference>
<dbReference type="AlphaFoldDB" id="A0A8X8YWC6"/>
<dbReference type="Gene3D" id="3.40.50.300">
    <property type="entry name" value="P-loop containing nucleotide triphosphate hydrolases"/>
    <property type="match status" value="1"/>
</dbReference>
<feature type="domain" description="PIG-P" evidence="6">
    <location>
        <begin position="67"/>
        <end position="194"/>
    </location>
</feature>
<evidence type="ECO:0000313" key="7">
    <source>
        <dbReference type="EMBL" id="KAG6383353.1"/>
    </source>
</evidence>
<name>A0A8X8YWC6_SALSN</name>
<evidence type="ECO:0000256" key="5">
    <source>
        <dbReference type="SAM" id="Phobius"/>
    </source>
</evidence>
<evidence type="ECO:0000259" key="6">
    <source>
        <dbReference type="Pfam" id="PF08510"/>
    </source>
</evidence>
<comment type="caution">
    <text evidence="7">The sequence shown here is derived from an EMBL/GenBank/DDBJ whole genome shotgun (WGS) entry which is preliminary data.</text>
</comment>
<feature type="transmembrane region" description="Helical" evidence="5">
    <location>
        <begin position="111"/>
        <end position="131"/>
    </location>
</feature>
<proteinExistence type="predicted"/>
<keyword evidence="3 5" id="KW-1133">Transmembrane helix</keyword>
<keyword evidence="8" id="KW-1185">Reference proteome</keyword>
<keyword evidence="2 5" id="KW-0812">Transmembrane</keyword>
<comment type="subcellular location">
    <subcellularLocation>
        <location evidence="1">Membrane</location>
        <topology evidence="1">Multi-pass membrane protein</topology>
    </subcellularLocation>
</comment>
<sequence>MAMPTVTFVNVFITATKIRMEERCSVNSPRRILSFSKTRAANVSFSDADHRSQTELGVSGEHGPKLSEVYGFVGSITTVVFTVIFIVWAYVPDHWLHSIGIYYYPSRYWALAVPTYVMVTIVLAITFYIGMNFMATPPPTSLNIIIKDSNLFTSALIADEFSREMVSNVPLVDDDEQPIEPISDIGINRINKIMSAVFGCSMFSLSLALRRHNQMMSRCQLLNLATIGVDFLSKIINIEDQTTVRLQLWLISIAEGEAKARDFGVMFIETSAKTDFNIKELFEKIVEALLGIETVSSTEQDEIVDVDLKSQSQQWSGDSAC</sequence>
<reference evidence="7" key="1">
    <citation type="submission" date="2018-01" db="EMBL/GenBank/DDBJ databases">
        <authorList>
            <person name="Mao J.F."/>
        </authorList>
    </citation>
    <scope>NUCLEOTIDE SEQUENCE</scope>
    <source>
        <strain evidence="7">Huo1</strain>
        <tissue evidence="7">Leaf</tissue>
    </source>
</reference>
<dbReference type="PANTHER" id="PTHR47681">
    <property type="entry name" value="PHOSPHATIDYLINOSITOL N-ACETYLGLUCOSAMINYLTRANSFERASE SUBUNIT P-RELATED"/>
    <property type="match status" value="1"/>
</dbReference>
<evidence type="ECO:0000313" key="8">
    <source>
        <dbReference type="Proteomes" id="UP000298416"/>
    </source>
</evidence>
<dbReference type="PANTHER" id="PTHR47681:SF3">
    <property type="entry name" value="PHOSPHATIDYLINOSITOL N-ACETYLGLUCOSAMINYLTRANSFERASE SUBUNIT P-RELATED"/>
    <property type="match status" value="1"/>
</dbReference>
<evidence type="ECO:0000256" key="3">
    <source>
        <dbReference type="ARBA" id="ARBA00022989"/>
    </source>
</evidence>
<keyword evidence="4 5" id="KW-0472">Membrane</keyword>
<dbReference type="EMBL" id="PNBA02000614">
    <property type="protein sequence ID" value="KAG6383353.1"/>
    <property type="molecule type" value="Genomic_DNA"/>
</dbReference>
<dbReference type="GO" id="GO:0003924">
    <property type="term" value="F:GTPase activity"/>
    <property type="evidence" value="ECO:0007669"/>
    <property type="project" value="InterPro"/>
</dbReference>
<dbReference type="Pfam" id="PF08510">
    <property type="entry name" value="PIG-P"/>
    <property type="match status" value="1"/>
</dbReference>
<dbReference type="InterPro" id="IPR013717">
    <property type="entry name" value="PIG-P"/>
</dbReference>
<accession>A0A8X8YWC6</accession>
<evidence type="ECO:0000256" key="4">
    <source>
        <dbReference type="ARBA" id="ARBA00023136"/>
    </source>
</evidence>
<dbReference type="SUPFAM" id="SSF52540">
    <property type="entry name" value="P-loop containing nucleoside triphosphate hydrolases"/>
    <property type="match status" value="1"/>
</dbReference>
<dbReference type="Pfam" id="PF00071">
    <property type="entry name" value="Ras"/>
    <property type="match status" value="1"/>
</dbReference>
<gene>
    <name evidence="7" type="ORF">SASPL_156898</name>
</gene>
<organism evidence="7">
    <name type="scientific">Salvia splendens</name>
    <name type="common">Scarlet sage</name>
    <dbReference type="NCBI Taxonomy" id="180675"/>
    <lineage>
        <taxon>Eukaryota</taxon>
        <taxon>Viridiplantae</taxon>
        <taxon>Streptophyta</taxon>
        <taxon>Embryophyta</taxon>
        <taxon>Tracheophyta</taxon>
        <taxon>Spermatophyta</taxon>
        <taxon>Magnoliopsida</taxon>
        <taxon>eudicotyledons</taxon>
        <taxon>Gunneridae</taxon>
        <taxon>Pentapetalae</taxon>
        <taxon>asterids</taxon>
        <taxon>lamiids</taxon>
        <taxon>Lamiales</taxon>
        <taxon>Lamiaceae</taxon>
        <taxon>Nepetoideae</taxon>
        <taxon>Mentheae</taxon>
        <taxon>Salviinae</taxon>
        <taxon>Salvia</taxon>
        <taxon>Salvia subgen. Calosphace</taxon>
        <taxon>core Calosphace</taxon>
    </lineage>
</organism>
<evidence type="ECO:0000256" key="2">
    <source>
        <dbReference type="ARBA" id="ARBA00022692"/>
    </source>
</evidence>
<feature type="transmembrane region" description="Helical" evidence="5">
    <location>
        <begin position="69"/>
        <end position="91"/>
    </location>
</feature>